<feature type="region of interest" description="Disordered" evidence="1">
    <location>
        <begin position="1"/>
        <end position="110"/>
    </location>
</feature>
<feature type="non-terminal residue" evidence="2">
    <location>
        <position position="185"/>
    </location>
</feature>
<dbReference type="EMBL" id="ADBV01014623">
    <property type="protein sequence ID" value="EJW73152.1"/>
    <property type="molecule type" value="Genomic_DNA"/>
</dbReference>
<evidence type="ECO:0000313" key="2">
    <source>
        <dbReference type="EMBL" id="EJW73152.1"/>
    </source>
</evidence>
<organism evidence="2 3">
    <name type="scientific">Wuchereria bancrofti</name>
    <dbReference type="NCBI Taxonomy" id="6293"/>
    <lineage>
        <taxon>Eukaryota</taxon>
        <taxon>Metazoa</taxon>
        <taxon>Ecdysozoa</taxon>
        <taxon>Nematoda</taxon>
        <taxon>Chromadorea</taxon>
        <taxon>Rhabditida</taxon>
        <taxon>Spirurina</taxon>
        <taxon>Spiruromorpha</taxon>
        <taxon>Filarioidea</taxon>
        <taxon>Onchocercidae</taxon>
        <taxon>Wuchereria</taxon>
    </lineage>
</organism>
<feature type="compositionally biased region" description="Basic and acidic residues" evidence="1">
    <location>
        <begin position="52"/>
        <end position="86"/>
    </location>
</feature>
<accession>J9E856</accession>
<dbReference type="AlphaFoldDB" id="J9E856"/>
<evidence type="ECO:0000256" key="1">
    <source>
        <dbReference type="SAM" id="MobiDB-lite"/>
    </source>
</evidence>
<sequence length="185" mass="20781">MESSLERSLEMAAIHSDGLSDKERQVRAVKNTIRTHRRTASIPPSATCYQKTLKEKEDRLVASDKQITRDNEEACEQDDKLKKEVSDASAEESSEEQDENNGNILNSSLDSPSASYIVFRKFRNPQSTNDSERSSCLLITSSSTMESSLERSLEMAAIHSDGLSDKERQVRAVKNTIRTHRRTAS</sequence>
<reference evidence="3" key="1">
    <citation type="submission" date="2012-08" db="EMBL/GenBank/DDBJ databases">
        <title>The Genome Sequence of Wuchereria bancrofti.</title>
        <authorList>
            <person name="Nutman T.B."/>
            <person name="Fink D.L."/>
            <person name="Russ C."/>
            <person name="Young S."/>
            <person name="Zeng Q."/>
            <person name="Koehrsen M."/>
            <person name="Alvarado L."/>
            <person name="Berlin A."/>
            <person name="Chapman S.B."/>
            <person name="Chen Z."/>
            <person name="Freedman E."/>
            <person name="Gellesch M."/>
            <person name="Goldberg J."/>
            <person name="Griggs A."/>
            <person name="Gujja S."/>
            <person name="Heilman E.R."/>
            <person name="Heiman D."/>
            <person name="Hepburn T."/>
            <person name="Howarth C."/>
            <person name="Jen D."/>
            <person name="Larson L."/>
            <person name="Lewis B."/>
            <person name="Mehta T."/>
            <person name="Park D."/>
            <person name="Pearson M."/>
            <person name="Roberts A."/>
            <person name="Saif S."/>
            <person name="Shea T."/>
            <person name="Shenoy N."/>
            <person name="Sisk P."/>
            <person name="Stolte C."/>
            <person name="Sykes S."/>
            <person name="Walk T."/>
            <person name="White J."/>
            <person name="Yandava C."/>
            <person name="Haas B."/>
            <person name="Henn M.R."/>
            <person name="Nusbaum C."/>
            <person name="Birren B."/>
        </authorList>
    </citation>
    <scope>NUCLEOTIDE SEQUENCE [LARGE SCALE GENOMIC DNA]</scope>
    <source>
        <strain evidence="3">NA</strain>
    </source>
</reference>
<comment type="caution">
    <text evidence="2">The sequence shown here is derived from an EMBL/GenBank/DDBJ whole genome shotgun (WGS) entry which is preliminary data.</text>
</comment>
<feature type="compositionally biased region" description="Polar residues" evidence="1">
    <location>
        <begin position="100"/>
        <end position="110"/>
    </location>
</feature>
<proteinExistence type="predicted"/>
<gene>
    <name evidence="2" type="ORF">WUBG_15941</name>
</gene>
<name>J9E856_WUCBA</name>
<evidence type="ECO:0000313" key="3">
    <source>
        <dbReference type="Proteomes" id="UP000004810"/>
    </source>
</evidence>
<protein>
    <submittedName>
        <fullName evidence="2">Uncharacterized protein</fullName>
    </submittedName>
</protein>
<dbReference type="Proteomes" id="UP000004810">
    <property type="component" value="Unassembled WGS sequence"/>
</dbReference>
<feature type="compositionally biased region" description="Acidic residues" evidence="1">
    <location>
        <begin position="89"/>
        <end position="99"/>
    </location>
</feature>